<gene>
    <name evidence="2" type="ORF">ENO04_05510</name>
</gene>
<organism evidence="2">
    <name type="scientific">Fervidicoccus fontis</name>
    <dbReference type="NCBI Taxonomy" id="683846"/>
    <lineage>
        <taxon>Archaea</taxon>
        <taxon>Thermoproteota</taxon>
        <taxon>Thermoprotei</taxon>
        <taxon>Fervidicoccales</taxon>
        <taxon>Fervidicoccaceae</taxon>
        <taxon>Fervidicoccus</taxon>
    </lineage>
</organism>
<accession>A0A7C1IDX1</accession>
<feature type="domain" description="UPF0113" evidence="1">
    <location>
        <begin position="103"/>
        <end position="167"/>
    </location>
</feature>
<protein>
    <recommendedName>
        <fullName evidence="1">UPF0113 domain-containing protein</fullName>
    </recommendedName>
</protein>
<name>A0A7C1IDX1_9CREN</name>
<dbReference type="EMBL" id="DSDY01000166">
    <property type="protein sequence ID" value="HDS11050.1"/>
    <property type="molecule type" value="Genomic_DNA"/>
</dbReference>
<proteinExistence type="predicted"/>
<reference evidence="2" key="1">
    <citation type="journal article" date="2020" name="mSystems">
        <title>Genome- and Community-Level Interaction Insights into Carbon Utilization and Element Cycling Functions of Hydrothermarchaeota in Hydrothermal Sediment.</title>
        <authorList>
            <person name="Zhou Z."/>
            <person name="Liu Y."/>
            <person name="Xu W."/>
            <person name="Pan J."/>
            <person name="Luo Z.H."/>
            <person name="Li M."/>
        </authorList>
    </citation>
    <scope>NUCLEOTIDE SEQUENCE [LARGE SCALE GENOMIC DNA]</scope>
    <source>
        <strain evidence="2">SpSt-123</strain>
    </source>
</reference>
<evidence type="ECO:0000313" key="2">
    <source>
        <dbReference type="EMBL" id="HDS11050.1"/>
    </source>
</evidence>
<dbReference type="AlphaFoldDB" id="A0A7C1IDX1"/>
<comment type="caution">
    <text evidence="2">The sequence shown here is derived from an EMBL/GenBank/DDBJ whole genome shotgun (WGS) entry which is preliminary data.</text>
</comment>
<evidence type="ECO:0000259" key="1">
    <source>
        <dbReference type="Pfam" id="PF03657"/>
    </source>
</evidence>
<dbReference type="InterPro" id="IPR005155">
    <property type="entry name" value="UPF0113_PUA"/>
</dbReference>
<dbReference type="Pfam" id="PF03657">
    <property type="entry name" value="UPF0113"/>
    <property type="match status" value="1"/>
</dbReference>
<sequence>MNECSEEAKRVFLTFMRNIGLSNDALRVICPVMRCRRTGDNYSLFCLTEDLAIFLDESLPREERSDLLAAGILAGRVERGIFTPSMALAYALAGFLEELEESCVVLSRGGEIRFTYGKPLGEDEYEVRRPDKKIYLVLTWRKEPVGWGVLAGGKLIPIMDAGWFIRSGY</sequence>